<name>A0A1Q9DTE4_SYMMI</name>
<dbReference type="Proteomes" id="UP000186817">
    <property type="component" value="Unassembled WGS sequence"/>
</dbReference>
<evidence type="ECO:0000313" key="2">
    <source>
        <dbReference type="Proteomes" id="UP000186817"/>
    </source>
</evidence>
<dbReference type="OrthoDB" id="417079at2759"/>
<dbReference type="AlphaFoldDB" id="A0A1Q9DTE4"/>
<reference evidence="1 2" key="1">
    <citation type="submission" date="2016-02" db="EMBL/GenBank/DDBJ databases">
        <title>Genome analysis of coral dinoflagellate symbionts highlights evolutionary adaptations to a symbiotic lifestyle.</title>
        <authorList>
            <person name="Aranda M."/>
            <person name="Li Y."/>
            <person name="Liew Y.J."/>
            <person name="Baumgarten S."/>
            <person name="Simakov O."/>
            <person name="Wilson M."/>
            <person name="Piel J."/>
            <person name="Ashoor H."/>
            <person name="Bougouffa S."/>
            <person name="Bajic V.B."/>
            <person name="Ryu T."/>
            <person name="Ravasi T."/>
            <person name="Bayer T."/>
            <person name="Micklem G."/>
            <person name="Kim H."/>
            <person name="Bhak J."/>
            <person name="Lajeunesse T.C."/>
            <person name="Voolstra C.R."/>
        </authorList>
    </citation>
    <scope>NUCLEOTIDE SEQUENCE [LARGE SCALE GENOMIC DNA]</scope>
    <source>
        <strain evidence="1 2">CCMP2467</strain>
    </source>
</reference>
<sequence>MVQSIMTISEVAPFVYDPEYGVEGPFFRRERYLYMLEFGNTLVATAMDREGVPAVGVDGIADSESLLTRAGQDLPFQSGQSASEEEVKEAFLPLVARLCAEIKVRMVIQIKLEYAAWMESEEASTELRYTKAVFPMSAFGSKKQHMMMLWGSDLLLIRGMKHIATRLLWFKWVANRQVVGFPTRPSFEEVVDVLMLRHRRTVQSLMALHMVRALDGIARDLVKQDLDGCYMVTRRIPEFYCSIRRDMVFEYIVEAFILSLQIQEFYVTRPLGPPTLLAASVPWLNEGWLRIVMLLCPAVAFRFVLVFAFLREQFVLWCSGVETDAIAEEADTSVMDALGEEWEILGEGGDGLA</sequence>
<proteinExistence type="predicted"/>
<protein>
    <submittedName>
        <fullName evidence="1">Uncharacterized protein</fullName>
    </submittedName>
</protein>
<dbReference type="EMBL" id="LSRX01000398">
    <property type="protein sequence ID" value="OLP98398.1"/>
    <property type="molecule type" value="Genomic_DNA"/>
</dbReference>
<evidence type="ECO:0000313" key="1">
    <source>
        <dbReference type="EMBL" id="OLP98398.1"/>
    </source>
</evidence>
<gene>
    <name evidence="1" type="ORF">AK812_SmicGene19155</name>
</gene>
<keyword evidence="2" id="KW-1185">Reference proteome</keyword>
<accession>A0A1Q9DTE4</accession>
<organism evidence="1 2">
    <name type="scientific">Symbiodinium microadriaticum</name>
    <name type="common">Dinoflagellate</name>
    <name type="synonym">Zooxanthella microadriatica</name>
    <dbReference type="NCBI Taxonomy" id="2951"/>
    <lineage>
        <taxon>Eukaryota</taxon>
        <taxon>Sar</taxon>
        <taxon>Alveolata</taxon>
        <taxon>Dinophyceae</taxon>
        <taxon>Suessiales</taxon>
        <taxon>Symbiodiniaceae</taxon>
        <taxon>Symbiodinium</taxon>
    </lineage>
</organism>
<comment type="caution">
    <text evidence="1">The sequence shown here is derived from an EMBL/GenBank/DDBJ whole genome shotgun (WGS) entry which is preliminary data.</text>
</comment>